<reference evidence="2 3" key="1">
    <citation type="submission" date="2017-09" db="EMBL/GenBank/DDBJ databases">
        <authorList>
            <person name="Ehlers B."/>
            <person name="Leendertz F.H."/>
        </authorList>
    </citation>
    <scope>NUCLEOTIDE SEQUENCE [LARGE SCALE GENOMIC DNA]</scope>
    <source>
        <strain evidence="2 3">USBA 140</strain>
    </source>
</reference>
<dbReference type="EMBL" id="OCNJ01000002">
    <property type="protein sequence ID" value="SOD92187.1"/>
    <property type="molecule type" value="Genomic_DNA"/>
</dbReference>
<evidence type="ECO:0000256" key="1">
    <source>
        <dbReference type="SAM" id="MobiDB-lite"/>
    </source>
</evidence>
<proteinExistence type="predicted"/>
<organism evidence="2 3">
    <name type="scientific">Caenispirillum bisanense</name>
    <dbReference type="NCBI Taxonomy" id="414052"/>
    <lineage>
        <taxon>Bacteria</taxon>
        <taxon>Pseudomonadati</taxon>
        <taxon>Pseudomonadota</taxon>
        <taxon>Alphaproteobacteria</taxon>
        <taxon>Rhodospirillales</taxon>
        <taxon>Novispirillaceae</taxon>
        <taxon>Caenispirillum</taxon>
    </lineage>
</organism>
<dbReference type="Proteomes" id="UP000219621">
    <property type="component" value="Unassembled WGS sequence"/>
</dbReference>
<gene>
    <name evidence="2" type="ORF">SAMN05421508_102309</name>
</gene>
<accession>A0A286G9E7</accession>
<evidence type="ECO:0000313" key="3">
    <source>
        <dbReference type="Proteomes" id="UP000219621"/>
    </source>
</evidence>
<sequence>MAHPLPRPQADEAELSTSDEEKLARLRREIALGLMDADAGRLSPLSISDINAKLKREG</sequence>
<dbReference type="RefSeq" id="WP_176525054.1">
    <property type="nucleotide sequence ID" value="NZ_OCNJ01000002.1"/>
</dbReference>
<keyword evidence="3" id="KW-1185">Reference proteome</keyword>
<feature type="region of interest" description="Disordered" evidence="1">
    <location>
        <begin position="1"/>
        <end position="21"/>
    </location>
</feature>
<evidence type="ECO:0000313" key="2">
    <source>
        <dbReference type="EMBL" id="SOD92187.1"/>
    </source>
</evidence>
<dbReference type="AlphaFoldDB" id="A0A286G9E7"/>
<name>A0A286G9E7_9PROT</name>
<protein>
    <submittedName>
        <fullName evidence="2">Uncharacterized protein</fullName>
    </submittedName>
</protein>